<evidence type="ECO:0000313" key="1">
    <source>
        <dbReference type="EMBL" id="PWE57933.1"/>
    </source>
</evidence>
<dbReference type="Proteomes" id="UP000245252">
    <property type="component" value="Unassembled WGS sequence"/>
</dbReference>
<name>A0A2U2DX84_9HYPH</name>
<keyword evidence="2" id="KW-1185">Reference proteome</keyword>
<evidence type="ECO:0000313" key="2">
    <source>
        <dbReference type="Proteomes" id="UP000245252"/>
    </source>
</evidence>
<dbReference type="EMBL" id="QFBC01000001">
    <property type="protein sequence ID" value="PWE57933.1"/>
    <property type="molecule type" value="Genomic_DNA"/>
</dbReference>
<dbReference type="AlphaFoldDB" id="A0A2U2DX84"/>
<accession>A0A2U2DX84</accession>
<comment type="caution">
    <text evidence="1">The sequence shown here is derived from an EMBL/GenBank/DDBJ whole genome shotgun (WGS) entry which is preliminary data.</text>
</comment>
<organism evidence="1 2">
    <name type="scientific">Metarhizobium album</name>
    <dbReference type="NCBI Taxonomy" id="2182425"/>
    <lineage>
        <taxon>Bacteria</taxon>
        <taxon>Pseudomonadati</taxon>
        <taxon>Pseudomonadota</taxon>
        <taxon>Alphaproteobacteria</taxon>
        <taxon>Hyphomicrobiales</taxon>
        <taxon>Rhizobiaceae</taxon>
        <taxon>Metarhizobium</taxon>
    </lineage>
</organism>
<gene>
    <name evidence="1" type="ORF">DEM27_01695</name>
</gene>
<sequence length="251" mass="27087">MKIMQSAIPTSSLLEKGFDVETCSMFQLGNILINDGAGGGKKETNSLVVDRITSSTGLILFAKNAETMRRGLAKIDQTQRIIGDGGLCVVAGHCSKGQIVTGAKKVGKFIQWSAGRGKQGFIHDAYNVTQLFASIAKATVYKNSSKKGDLHYKVKEMYAHMGMGSKVTFATFKSIVGPQLKTNFSMIMVCLNKCMPLHTPEGVTVIRNIRTRMTAGELSAIAGKAFAGEGHNPFMNPFTGNMELHMDIGDI</sequence>
<reference evidence="1 2" key="1">
    <citation type="submission" date="2018-05" db="EMBL/GenBank/DDBJ databases">
        <title>The draft genome of strain NS-104.</title>
        <authorList>
            <person name="Hang P."/>
            <person name="Jiang J."/>
        </authorList>
    </citation>
    <scope>NUCLEOTIDE SEQUENCE [LARGE SCALE GENOMIC DNA]</scope>
    <source>
        <strain evidence="1 2">NS-104</strain>
    </source>
</reference>
<proteinExistence type="predicted"/>
<dbReference type="RefSeq" id="WP_109456450.1">
    <property type="nucleotide sequence ID" value="NZ_QFBC01000001.1"/>
</dbReference>
<protein>
    <submittedName>
        <fullName evidence="1">Uncharacterized protein</fullName>
    </submittedName>
</protein>